<dbReference type="PROSITE" id="PS51352">
    <property type="entry name" value="THIOREDOXIN_2"/>
    <property type="match status" value="1"/>
</dbReference>
<dbReference type="Proteomes" id="UP000533900">
    <property type="component" value="Unassembled WGS sequence"/>
</dbReference>
<proteinExistence type="predicted"/>
<dbReference type="SUPFAM" id="SSF52833">
    <property type="entry name" value="Thioredoxin-like"/>
    <property type="match status" value="1"/>
</dbReference>
<dbReference type="Pfam" id="PF08534">
    <property type="entry name" value="Redoxin"/>
    <property type="match status" value="1"/>
</dbReference>
<dbReference type="CDD" id="cd02966">
    <property type="entry name" value="TlpA_like_family"/>
    <property type="match status" value="1"/>
</dbReference>
<dbReference type="PANTHER" id="PTHR42852:SF17">
    <property type="entry name" value="THIOREDOXIN-LIKE PROTEIN HI_1115"/>
    <property type="match status" value="1"/>
</dbReference>
<dbReference type="GO" id="GO:0016491">
    <property type="term" value="F:oxidoreductase activity"/>
    <property type="evidence" value="ECO:0007669"/>
    <property type="project" value="InterPro"/>
</dbReference>
<dbReference type="RefSeq" id="WP_185789624.1">
    <property type="nucleotide sequence ID" value="NZ_JACLCP010000003.1"/>
</dbReference>
<protein>
    <submittedName>
        <fullName evidence="2">TlpA family protein disulfide reductase</fullName>
    </submittedName>
</protein>
<dbReference type="InterPro" id="IPR036249">
    <property type="entry name" value="Thioredoxin-like_sf"/>
</dbReference>
<dbReference type="InterPro" id="IPR013766">
    <property type="entry name" value="Thioredoxin_domain"/>
</dbReference>
<name>A0A842IYS5_9FLAO</name>
<dbReference type="InterPro" id="IPR050553">
    <property type="entry name" value="Thioredoxin_ResA/DsbE_sf"/>
</dbReference>
<comment type="caution">
    <text evidence="2">The sequence shown here is derived from an EMBL/GenBank/DDBJ whole genome shotgun (WGS) entry which is preliminary data.</text>
</comment>
<sequence length="188" mass="21837">MKTAKLKRGNIIFLIIIALLIIPQTRQPIQVLLHKGLSYINQSSLIEDGDRVELRNSNWSLKSDNGTVLEFNETRGKVVFINFWATWCPPCIAEMPSLQALYDDYYDVVEFLFVTNDDFKIVEGFKTKRNFDFEVFNSLNEMPQELLTRSIPRTYILNKKGEIVIDESGAVNWNSEKVRSQLDQLLRE</sequence>
<accession>A0A842IYS5</accession>
<dbReference type="InterPro" id="IPR013740">
    <property type="entry name" value="Redoxin"/>
</dbReference>
<evidence type="ECO:0000313" key="2">
    <source>
        <dbReference type="EMBL" id="MBC2845918.1"/>
    </source>
</evidence>
<keyword evidence="3" id="KW-1185">Reference proteome</keyword>
<evidence type="ECO:0000259" key="1">
    <source>
        <dbReference type="PROSITE" id="PS51352"/>
    </source>
</evidence>
<dbReference type="EMBL" id="JACLCP010000003">
    <property type="protein sequence ID" value="MBC2845918.1"/>
    <property type="molecule type" value="Genomic_DNA"/>
</dbReference>
<gene>
    <name evidence="2" type="ORF">H7F21_12495</name>
</gene>
<evidence type="ECO:0000313" key="3">
    <source>
        <dbReference type="Proteomes" id="UP000533900"/>
    </source>
</evidence>
<dbReference type="Gene3D" id="3.40.30.10">
    <property type="entry name" value="Glutaredoxin"/>
    <property type="match status" value="1"/>
</dbReference>
<reference evidence="2" key="1">
    <citation type="submission" date="2020-08" db="EMBL/GenBank/DDBJ databases">
        <title>Winogradskyella ouciana sp. nov., isolated from the hadal seawater of the Mariana Trench.</title>
        <authorList>
            <person name="He X."/>
        </authorList>
    </citation>
    <scope>NUCLEOTIDE SEQUENCE [LARGE SCALE GENOMIC DNA]</scope>
    <source>
        <strain evidence="2">KCTC 52348</strain>
    </source>
</reference>
<dbReference type="AlphaFoldDB" id="A0A842IYS5"/>
<feature type="domain" description="Thioredoxin" evidence="1">
    <location>
        <begin position="50"/>
        <end position="187"/>
    </location>
</feature>
<organism evidence="2 3">
    <name type="scientific">Winogradskyella flava</name>
    <dbReference type="NCBI Taxonomy" id="1884876"/>
    <lineage>
        <taxon>Bacteria</taxon>
        <taxon>Pseudomonadati</taxon>
        <taxon>Bacteroidota</taxon>
        <taxon>Flavobacteriia</taxon>
        <taxon>Flavobacteriales</taxon>
        <taxon>Flavobacteriaceae</taxon>
        <taxon>Winogradskyella</taxon>
    </lineage>
</organism>
<dbReference type="PANTHER" id="PTHR42852">
    <property type="entry name" value="THIOL:DISULFIDE INTERCHANGE PROTEIN DSBE"/>
    <property type="match status" value="1"/>
</dbReference>